<dbReference type="OrthoDB" id="410104at2759"/>
<dbReference type="AlphaFoldDB" id="A0A811KYA2"/>
<dbReference type="SUPFAM" id="SSF56672">
    <property type="entry name" value="DNA/RNA polymerases"/>
    <property type="match status" value="1"/>
</dbReference>
<protein>
    <recommendedName>
        <fullName evidence="1">Reverse transcriptase domain-containing protein</fullName>
    </recommendedName>
</protein>
<dbReference type="EMBL" id="CAJFCW020000004">
    <property type="protein sequence ID" value="CAG9113816.1"/>
    <property type="molecule type" value="Genomic_DNA"/>
</dbReference>
<feature type="domain" description="Reverse transcriptase" evidence="1">
    <location>
        <begin position="346"/>
        <end position="597"/>
    </location>
</feature>
<evidence type="ECO:0000313" key="2">
    <source>
        <dbReference type="EMBL" id="CAD5220522.1"/>
    </source>
</evidence>
<organism evidence="2 3">
    <name type="scientific">Bursaphelenchus okinawaensis</name>
    <dbReference type="NCBI Taxonomy" id="465554"/>
    <lineage>
        <taxon>Eukaryota</taxon>
        <taxon>Metazoa</taxon>
        <taxon>Ecdysozoa</taxon>
        <taxon>Nematoda</taxon>
        <taxon>Chromadorea</taxon>
        <taxon>Rhabditida</taxon>
        <taxon>Tylenchina</taxon>
        <taxon>Tylenchomorpha</taxon>
        <taxon>Aphelenchoidea</taxon>
        <taxon>Aphelenchoididae</taxon>
        <taxon>Bursaphelenchus</taxon>
    </lineage>
</organism>
<sequence length="724" mass="82995">MDGGRTKKILLAGDWNGNFGLKQDDAEKLGQYGYGARNRNGQLLMDFAVEQNLWVLNTCFKKRMGRRWTWKLAGARNPTKVMIDMFLSEDRGWIRDVRAMVMGFSDHKLVLAILEIMAKVRRTRRVNNIMVGDRRKLRLVLANKRQDLYRIDDFEALVDEQKVIYNECAISKEVSAKFGPVTIEWMRISYAKRILYNEGGIGEEEMKSIDRTTRKMIENDLRWWKLEVIGRAIRNGRLRAGRSEKSVVKSIGIRLHKEGGGSTSTSAEAVGTIVDHFRRLYEDLYCGPILTEDPSIVIDQVSVEEVKETIMKPKGGWNVGVDGTRAMVIKEIARMSPDLIARILNRMLVAKLLDERMATSSLVLILNKGDVMDINNHRPISMATTMYKILSRIARRRVETQKEGKLKPDQAAFRRGYSAANHLVTLNLLYQKTHEFKMNLVVTFVNFMKAFDSLKRIMIWEALQSYGVDGSTIEMVKCMYGVGSTVVRIGSAEGHFKTWKGIKQGDTLSPLLFVLTVQYAMEKLDWSGYGLRIGHTWISKLCYADDIVLVAKDMVEMQRMLDGVTEECAKIGLVINKQKTMWMGEVDGALQVNGEAIQKTSWYKYLGQHCEMPRRTDIEVQKRIQAAWAAFRAEYDLLTSRKTEAMTYGAESWALRLADKWKLERCQRRMERAMLGLTLRDEVRSRQIRARTKLKDVVEAAITLKWKMAAKIARAGNERWTGMC</sequence>
<gene>
    <name evidence="2" type="ORF">BOKJ2_LOCUS8986</name>
</gene>
<dbReference type="Proteomes" id="UP000614601">
    <property type="component" value="Unassembled WGS sequence"/>
</dbReference>
<evidence type="ECO:0000259" key="1">
    <source>
        <dbReference type="PROSITE" id="PS50878"/>
    </source>
</evidence>
<dbReference type="PANTHER" id="PTHR47027:SF20">
    <property type="entry name" value="REVERSE TRANSCRIPTASE-LIKE PROTEIN WITH RNA-DIRECTED DNA POLYMERASE DOMAIN"/>
    <property type="match status" value="1"/>
</dbReference>
<dbReference type="PROSITE" id="PS50878">
    <property type="entry name" value="RT_POL"/>
    <property type="match status" value="1"/>
</dbReference>
<dbReference type="PANTHER" id="PTHR47027">
    <property type="entry name" value="REVERSE TRANSCRIPTASE DOMAIN-CONTAINING PROTEIN"/>
    <property type="match status" value="1"/>
</dbReference>
<reference evidence="2" key="1">
    <citation type="submission" date="2020-09" db="EMBL/GenBank/DDBJ databases">
        <authorList>
            <person name="Kikuchi T."/>
        </authorList>
    </citation>
    <scope>NUCLEOTIDE SEQUENCE</scope>
    <source>
        <strain evidence="2">SH1</strain>
    </source>
</reference>
<dbReference type="EMBL" id="CAJFDH010000004">
    <property type="protein sequence ID" value="CAD5220522.1"/>
    <property type="molecule type" value="Genomic_DNA"/>
</dbReference>
<keyword evidence="3" id="KW-1185">Reference proteome</keyword>
<dbReference type="Pfam" id="PF00078">
    <property type="entry name" value="RVT_1"/>
    <property type="match status" value="1"/>
</dbReference>
<dbReference type="InterPro" id="IPR043128">
    <property type="entry name" value="Rev_trsase/Diguanyl_cyclase"/>
</dbReference>
<dbReference type="InterPro" id="IPR043502">
    <property type="entry name" value="DNA/RNA_pol_sf"/>
</dbReference>
<dbReference type="InterPro" id="IPR000477">
    <property type="entry name" value="RT_dom"/>
</dbReference>
<dbReference type="Proteomes" id="UP000783686">
    <property type="component" value="Unassembled WGS sequence"/>
</dbReference>
<name>A0A811KYA2_9BILA</name>
<comment type="caution">
    <text evidence="2">The sequence shown here is derived from an EMBL/GenBank/DDBJ whole genome shotgun (WGS) entry which is preliminary data.</text>
</comment>
<accession>A0A811KYA2</accession>
<dbReference type="Gene3D" id="3.60.10.10">
    <property type="entry name" value="Endonuclease/exonuclease/phosphatase"/>
    <property type="match status" value="1"/>
</dbReference>
<dbReference type="InterPro" id="IPR036691">
    <property type="entry name" value="Endo/exonu/phosph_ase_sf"/>
</dbReference>
<dbReference type="Gene3D" id="3.30.70.270">
    <property type="match status" value="1"/>
</dbReference>
<proteinExistence type="predicted"/>
<evidence type="ECO:0000313" key="3">
    <source>
        <dbReference type="Proteomes" id="UP000614601"/>
    </source>
</evidence>
<dbReference type="CDD" id="cd01650">
    <property type="entry name" value="RT_nLTR_like"/>
    <property type="match status" value="1"/>
</dbReference>